<dbReference type="RefSeq" id="WP_160130008.1">
    <property type="nucleotide sequence ID" value="NZ_CP019288.1"/>
</dbReference>
<keyword evidence="7" id="KW-1185">Reference proteome</keyword>
<dbReference type="OrthoDB" id="1096411at2"/>
<feature type="transmembrane region" description="Helical" evidence="4">
    <location>
        <begin position="105"/>
        <end position="124"/>
    </location>
</feature>
<dbReference type="GO" id="GO:0003700">
    <property type="term" value="F:DNA-binding transcription factor activity"/>
    <property type="evidence" value="ECO:0007669"/>
    <property type="project" value="InterPro"/>
</dbReference>
<gene>
    <name evidence="6" type="primary">btr_1</name>
    <name evidence="6" type="ORF">IMCC3317_27510</name>
</gene>
<feature type="transmembrane region" description="Helical" evidence="4">
    <location>
        <begin position="38"/>
        <end position="59"/>
    </location>
</feature>
<dbReference type="Pfam" id="PF12833">
    <property type="entry name" value="HTH_18"/>
    <property type="match status" value="1"/>
</dbReference>
<dbReference type="Gene3D" id="1.10.10.60">
    <property type="entry name" value="Homeodomain-like"/>
    <property type="match status" value="2"/>
</dbReference>
<dbReference type="PANTHER" id="PTHR43280">
    <property type="entry name" value="ARAC-FAMILY TRANSCRIPTIONAL REGULATOR"/>
    <property type="match status" value="1"/>
</dbReference>
<evidence type="ECO:0000259" key="5">
    <source>
        <dbReference type="PROSITE" id="PS01124"/>
    </source>
</evidence>
<keyword evidence="3" id="KW-0804">Transcription</keyword>
<dbReference type="InterPro" id="IPR018060">
    <property type="entry name" value="HTH_AraC"/>
</dbReference>
<evidence type="ECO:0000313" key="6">
    <source>
        <dbReference type="EMBL" id="QHI37372.1"/>
    </source>
</evidence>
<protein>
    <submittedName>
        <fullName evidence="6">HTH-type transcriptional activator Btr</fullName>
    </submittedName>
</protein>
<keyword evidence="2" id="KW-0238">DNA-binding</keyword>
<name>A0A7L4ZL80_9FLAO</name>
<reference evidence="6 7" key="1">
    <citation type="journal article" date="2013" name="Int. J. Syst. Evol. Microbiol.">
        <title>Kordia antarctica sp. nov., isolated from Antarctic seawater.</title>
        <authorList>
            <person name="Baek K."/>
            <person name="Choi A."/>
            <person name="Kang I."/>
            <person name="Lee K."/>
            <person name="Cho J.C."/>
        </authorList>
    </citation>
    <scope>NUCLEOTIDE SEQUENCE [LARGE SCALE GENOMIC DNA]</scope>
    <source>
        <strain evidence="6 7">IMCC3317</strain>
    </source>
</reference>
<keyword evidence="4" id="KW-1133">Transmembrane helix</keyword>
<feature type="domain" description="HTH araC/xylS-type" evidence="5">
    <location>
        <begin position="273"/>
        <end position="375"/>
    </location>
</feature>
<organism evidence="6 7">
    <name type="scientific">Kordia antarctica</name>
    <dbReference type="NCBI Taxonomy" id="1218801"/>
    <lineage>
        <taxon>Bacteria</taxon>
        <taxon>Pseudomonadati</taxon>
        <taxon>Bacteroidota</taxon>
        <taxon>Flavobacteriia</taxon>
        <taxon>Flavobacteriales</taxon>
        <taxon>Flavobacteriaceae</taxon>
        <taxon>Kordia</taxon>
    </lineage>
</organism>
<dbReference type="AlphaFoldDB" id="A0A7L4ZL80"/>
<dbReference type="PROSITE" id="PS01124">
    <property type="entry name" value="HTH_ARAC_FAMILY_2"/>
    <property type="match status" value="1"/>
</dbReference>
<dbReference type="InterPro" id="IPR009057">
    <property type="entry name" value="Homeodomain-like_sf"/>
</dbReference>
<dbReference type="SUPFAM" id="SSF46689">
    <property type="entry name" value="Homeodomain-like"/>
    <property type="match status" value="1"/>
</dbReference>
<feature type="transmembrane region" description="Helical" evidence="4">
    <location>
        <begin position="12"/>
        <end position="31"/>
    </location>
</feature>
<sequence length="377" mass="44479">MFKDLNVNIYNLLIFAGIIQGIIFGIIVLTNKKYNNKASFSLACVMLLMSLSNLQYWLIDTKTIEKYTFIKFTYIPWHWLIMPFFYLFVYKYLQRKEKLDKKIKLYLFAPFFIVLSIVIVQLIYKFLINPNYELPSHFSRGIFIYLDILSILFIVSIIYMIFKMLKKYEIDNKEYDSLQVISETAWLKRLITIGLITCVFWIVAMAITVYSNEENLALFYFLWLGMSIIIYYLGYVGINKLQLIKERKKIRVTQTAKKIKKNLHDNKLDEIFENFTSIVSEKYTNPNLTLEEISKELNISSSYLSQKIKANSGENFSTYINALRIKKAKKMLINSEYKNYTTTAIGLEAGFNSKSSFYRAFKKNENCTPQQYINSQK</sequence>
<evidence type="ECO:0000256" key="2">
    <source>
        <dbReference type="ARBA" id="ARBA00023125"/>
    </source>
</evidence>
<dbReference type="Proteomes" id="UP000464657">
    <property type="component" value="Chromosome"/>
</dbReference>
<dbReference type="GO" id="GO:0043565">
    <property type="term" value="F:sequence-specific DNA binding"/>
    <property type="evidence" value="ECO:0007669"/>
    <property type="project" value="InterPro"/>
</dbReference>
<feature type="transmembrane region" description="Helical" evidence="4">
    <location>
        <begin position="186"/>
        <end position="211"/>
    </location>
</feature>
<evidence type="ECO:0000256" key="4">
    <source>
        <dbReference type="SAM" id="Phobius"/>
    </source>
</evidence>
<dbReference type="PANTHER" id="PTHR43280:SF29">
    <property type="entry name" value="ARAC-FAMILY TRANSCRIPTIONAL REGULATOR"/>
    <property type="match status" value="1"/>
</dbReference>
<dbReference type="SMART" id="SM00342">
    <property type="entry name" value="HTH_ARAC"/>
    <property type="match status" value="1"/>
</dbReference>
<proteinExistence type="predicted"/>
<evidence type="ECO:0000256" key="3">
    <source>
        <dbReference type="ARBA" id="ARBA00023163"/>
    </source>
</evidence>
<evidence type="ECO:0000313" key="7">
    <source>
        <dbReference type="Proteomes" id="UP000464657"/>
    </source>
</evidence>
<accession>A0A7L4ZL80</accession>
<keyword evidence="4" id="KW-0812">Transmembrane</keyword>
<keyword evidence="4" id="KW-0472">Membrane</keyword>
<dbReference type="EMBL" id="CP019288">
    <property type="protein sequence ID" value="QHI37372.1"/>
    <property type="molecule type" value="Genomic_DNA"/>
</dbReference>
<dbReference type="KEGG" id="kan:IMCC3317_27510"/>
<keyword evidence="1" id="KW-0805">Transcription regulation</keyword>
<feature type="transmembrane region" description="Helical" evidence="4">
    <location>
        <begin position="144"/>
        <end position="165"/>
    </location>
</feature>
<feature type="transmembrane region" description="Helical" evidence="4">
    <location>
        <begin position="217"/>
        <end position="238"/>
    </location>
</feature>
<feature type="transmembrane region" description="Helical" evidence="4">
    <location>
        <begin position="74"/>
        <end position="93"/>
    </location>
</feature>
<evidence type="ECO:0000256" key="1">
    <source>
        <dbReference type="ARBA" id="ARBA00023015"/>
    </source>
</evidence>